<keyword evidence="5" id="KW-1185">Reference proteome</keyword>
<dbReference type="PANTHER" id="PTHR38788:SF3">
    <property type="entry name" value="CLR5 DOMAIN-CONTAINING PROTEIN"/>
    <property type="match status" value="1"/>
</dbReference>
<feature type="compositionally biased region" description="Acidic residues" evidence="1">
    <location>
        <begin position="837"/>
        <end position="853"/>
    </location>
</feature>
<dbReference type="RefSeq" id="XP_009229342.1">
    <property type="nucleotide sequence ID" value="XM_009231078.1"/>
</dbReference>
<dbReference type="AlphaFoldDB" id="J3PI45"/>
<feature type="domain" description="Clr5" evidence="2">
    <location>
        <begin position="8"/>
        <end position="60"/>
    </location>
</feature>
<evidence type="ECO:0000313" key="4">
    <source>
        <dbReference type="EnsemblFungi" id="EJT69557"/>
    </source>
</evidence>
<evidence type="ECO:0000256" key="1">
    <source>
        <dbReference type="SAM" id="MobiDB-lite"/>
    </source>
</evidence>
<dbReference type="HOGENOM" id="CLU_014626_0_0_1"/>
<dbReference type="STRING" id="644352.J3PI45"/>
<dbReference type="EMBL" id="GL385404">
    <property type="protein sequence ID" value="EJT69557.1"/>
    <property type="molecule type" value="Genomic_DNA"/>
</dbReference>
<reference evidence="5" key="1">
    <citation type="submission" date="2010-07" db="EMBL/GenBank/DDBJ databases">
        <title>The genome sequence of Gaeumannomyces graminis var. tritici strain R3-111a-1.</title>
        <authorList>
            <consortium name="The Broad Institute Genome Sequencing Platform"/>
            <person name="Ma L.-J."/>
            <person name="Dead R."/>
            <person name="Young S."/>
            <person name="Zeng Q."/>
            <person name="Koehrsen M."/>
            <person name="Alvarado L."/>
            <person name="Berlin A."/>
            <person name="Chapman S.B."/>
            <person name="Chen Z."/>
            <person name="Freedman E."/>
            <person name="Gellesch M."/>
            <person name="Goldberg J."/>
            <person name="Griggs A."/>
            <person name="Gujja S."/>
            <person name="Heilman E.R."/>
            <person name="Heiman D."/>
            <person name="Hepburn T."/>
            <person name="Howarth C."/>
            <person name="Jen D."/>
            <person name="Larson L."/>
            <person name="Mehta T."/>
            <person name="Neiman D."/>
            <person name="Pearson M."/>
            <person name="Roberts A."/>
            <person name="Saif S."/>
            <person name="Shea T."/>
            <person name="Shenoy N."/>
            <person name="Sisk P."/>
            <person name="Stolte C."/>
            <person name="Sykes S."/>
            <person name="Walk T."/>
            <person name="White J."/>
            <person name="Yandava C."/>
            <person name="Haas B."/>
            <person name="Nusbaum C."/>
            <person name="Birren B."/>
        </authorList>
    </citation>
    <scope>NUCLEOTIDE SEQUENCE [LARGE SCALE GENOMIC DNA]</scope>
    <source>
        <strain evidence="5">R3-111a-1</strain>
    </source>
</reference>
<feature type="region of interest" description="Disordered" evidence="1">
    <location>
        <begin position="258"/>
        <end position="284"/>
    </location>
</feature>
<name>J3PI45_GAET3</name>
<accession>J3PI45</accession>
<sequence length="921" mass="100753">MDRSIPHDKRWPLLKDIIINLFIGRDLKIADVAKHMKEAYGFDAQLAHYRYRFKSWNVHKRTTALEKDKIIQRHIKRGRAGASTSDIALVKGGIEKPFSEKAKAQLRRYANEKSKMGAASLPAIVPGFILKWDFPYHALLSTGSGPFDHTSPSASTPPFLTVNSPPAAAPSPGRPVNAPSPTALALRKIGSLDHVGMFLQGRSMELLKSLSPVEQKAASVWFHDLFLFSFMSAKYFGKGPTRWDAGLIAARSLGSQFAGASPSPRPAHALTGTPKSATSFDDPKPPTMLCRWSIHYKPEVDERHIEWGPDPVAAADSHAQDLDDESTWRPWTGESQYLPDVIQEGITSESFTQATTSLPVSSPIVSEALSKSPAQLEVEAIALGIICGNLESCRGLLEDQEEEKRKLLVEIHPFHLAATNLRGTKGCCGIMRDLTMMLQDDLSVGMLYRNGNGHTILDSLMVTILRSHTSARPALVCSSFDRPERFPGEGIDICGRFDLDSPCTRQLFASGQIAVPMSWKHVFCHTSAQAICHTIIAIFSRPWSPKINTPSGIFIRTCSCCHKLLVPTPLHTLVVVAYLLATQGSPGETLFGAIAVLSCMLALGTDPLEESDLSHQLILSGCAARSTTEQCEHAPATPLRLAHALHRSSTGPWAPESRLGWDIFVKVLAEGEKARGPTSSPMSTCSHIDFDTGEYWAHNHFCGSPQLGQLWAAVQAELVTYRRLDEDQPWLSPHFDLQLLQTDSTAALDASGLPLIAKGMLKECTPCGWVVSRWLRVSEAKAFLIPSAQDICSYYFMNMDSWKRTDFCEPWNPNTFCIEREKGSESSNSEQSSHDEDMSDEGGQNEEMVDGDDAAPHDGQDENMMDVDALPPSDGQESNGYHFGHQGGGGDVMCTTWPVHEATSPVAVGGAVPGPIRSGLT</sequence>
<dbReference type="PANTHER" id="PTHR38788">
    <property type="entry name" value="CLR5 DOMAIN-CONTAINING PROTEIN"/>
    <property type="match status" value="1"/>
</dbReference>
<evidence type="ECO:0000313" key="3">
    <source>
        <dbReference type="EMBL" id="EJT69557.1"/>
    </source>
</evidence>
<reference evidence="4" key="5">
    <citation type="submission" date="2018-04" db="UniProtKB">
        <authorList>
            <consortium name="EnsemblFungi"/>
        </authorList>
    </citation>
    <scope>IDENTIFICATION</scope>
    <source>
        <strain evidence="4">R3-111a-1</strain>
    </source>
</reference>
<proteinExistence type="predicted"/>
<dbReference type="InterPro" id="IPR025676">
    <property type="entry name" value="Clr5_dom"/>
</dbReference>
<gene>
    <name evidence="4" type="primary">20353633</name>
    <name evidence="3" type="ORF">GGTG_13175</name>
</gene>
<feature type="region of interest" description="Disordered" evidence="1">
    <location>
        <begin position="821"/>
        <end position="887"/>
    </location>
</feature>
<dbReference type="VEuPathDB" id="FungiDB:GGTG_13175"/>
<reference evidence="3" key="2">
    <citation type="submission" date="2010-07" db="EMBL/GenBank/DDBJ databases">
        <authorList>
            <consortium name="The Broad Institute Genome Sequencing Platform"/>
            <consortium name="Broad Institute Genome Sequencing Center for Infectious Disease"/>
            <person name="Ma L.-J."/>
            <person name="Dead R."/>
            <person name="Young S."/>
            <person name="Zeng Q."/>
            <person name="Koehrsen M."/>
            <person name="Alvarado L."/>
            <person name="Berlin A."/>
            <person name="Chapman S.B."/>
            <person name="Chen Z."/>
            <person name="Freedman E."/>
            <person name="Gellesch M."/>
            <person name="Goldberg J."/>
            <person name="Griggs A."/>
            <person name="Gujja S."/>
            <person name="Heilman E.R."/>
            <person name="Heiman D."/>
            <person name="Hepburn T."/>
            <person name="Howarth C."/>
            <person name="Jen D."/>
            <person name="Larson L."/>
            <person name="Mehta T."/>
            <person name="Neiman D."/>
            <person name="Pearson M."/>
            <person name="Roberts A."/>
            <person name="Saif S."/>
            <person name="Shea T."/>
            <person name="Shenoy N."/>
            <person name="Sisk P."/>
            <person name="Stolte C."/>
            <person name="Sykes S."/>
            <person name="Walk T."/>
            <person name="White J."/>
            <person name="Yandava C."/>
            <person name="Haas B."/>
            <person name="Nusbaum C."/>
            <person name="Birren B."/>
        </authorList>
    </citation>
    <scope>NUCLEOTIDE SEQUENCE</scope>
    <source>
        <strain evidence="3">R3-111a-1</strain>
    </source>
</reference>
<organism evidence="3">
    <name type="scientific">Gaeumannomyces tritici (strain R3-111a-1)</name>
    <name type="common">Wheat and barley take-all root rot fungus</name>
    <name type="synonym">Gaeumannomyces graminis var. tritici</name>
    <dbReference type="NCBI Taxonomy" id="644352"/>
    <lineage>
        <taxon>Eukaryota</taxon>
        <taxon>Fungi</taxon>
        <taxon>Dikarya</taxon>
        <taxon>Ascomycota</taxon>
        <taxon>Pezizomycotina</taxon>
        <taxon>Sordariomycetes</taxon>
        <taxon>Sordariomycetidae</taxon>
        <taxon>Magnaporthales</taxon>
        <taxon>Magnaporthaceae</taxon>
        <taxon>Gaeumannomyces</taxon>
    </lineage>
</organism>
<dbReference type="GeneID" id="20353633"/>
<dbReference type="OrthoDB" id="539213at2759"/>
<dbReference type="EnsemblFungi" id="EJT69557">
    <property type="protein sequence ID" value="EJT69557"/>
    <property type="gene ID" value="GGTG_13175"/>
</dbReference>
<protein>
    <recommendedName>
        <fullName evidence="2">Clr5 domain-containing protein</fullName>
    </recommendedName>
</protein>
<dbReference type="eggNOG" id="ENOG502SKXW">
    <property type="taxonomic scope" value="Eukaryota"/>
</dbReference>
<evidence type="ECO:0000259" key="2">
    <source>
        <dbReference type="Pfam" id="PF14420"/>
    </source>
</evidence>
<dbReference type="Proteomes" id="UP000006039">
    <property type="component" value="Unassembled WGS sequence"/>
</dbReference>
<evidence type="ECO:0000313" key="5">
    <source>
        <dbReference type="Proteomes" id="UP000006039"/>
    </source>
</evidence>
<reference evidence="3" key="3">
    <citation type="submission" date="2010-09" db="EMBL/GenBank/DDBJ databases">
        <title>Annotation of Gaeumannomyces graminis var. tritici R3-111a-1.</title>
        <authorList>
            <consortium name="The Broad Institute Genome Sequencing Platform"/>
            <person name="Ma L.-J."/>
            <person name="Dead R."/>
            <person name="Young S.K."/>
            <person name="Zeng Q."/>
            <person name="Gargeya S."/>
            <person name="Fitzgerald M."/>
            <person name="Haas B."/>
            <person name="Abouelleil A."/>
            <person name="Alvarado L."/>
            <person name="Arachchi H.M."/>
            <person name="Berlin A."/>
            <person name="Brown A."/>
            <person name="Chapman S.B."/>
            <person name="Chen Z."/>
            <person name="Dunbar C."/>
            <person name="Freedman E."/>
            <person name="Gearin G."/>
            <person name="Gellesch M."/>
            <person name="Goldberg J."/>
            <person name="Griggs A."/>
            <person name="Gujja S."/>
            <person name="Heiman D."/>
            <person name="Howarth C."/>
            <person name="Larson L."/>
            <person name="Lui A."/>
            <person name="MacDonald P.J.P."/>
            <person name="Mehta T."/>
            <person name="Montmayeur A."/>
            <person name="Murphy C."/>
            <person name="Neiman D."/>
            <person name="Pearson M."/>
            <person name="Priest M."/>
            <person name="Roberts A."/>
            <person name="Saif S."/>
            <person name="Shea T."/>
            <person name="Shenoy N."/>
            <person name="Sisk P."/>
            <person name="Stolte C."/>
            <person name="Sykes S."/>
            <person name="Yandava C."/>
            <person name="Wortman J."/>
            <person name="Nusbaum C."/>
            <person name="Birren B."/>
        </authorList>
    </citation>
    <scope>NUCLEOTIDE SEQUENCE</scope>
    <source>
        <strain evidence="3">R3-111a-1</strain>
    </source>
</reference>
<dbReference type="Pfam" id="PF14420">
    <property type="entry name" value="Clr5"/>
    <property type="match status" value="1"/>
</dbReference>
<reference evidence="4" key="4">
    <citation type="journal article" date="2015" name="G3 (Bethesda)">
        <title>Genome sequences of three phytopathogenic species of the Magnaporthaceae family of fungi.</title>
        <authorList>
            <person name="Okagaki L.H."/>
            <person name="Nunes C.C."/>
            <person name="Sailsbery J."/>
            <person name="Clay B."/>
            <person name="Brown D."/>
            <person name="John T."/>
            <person name="Oh Y."/>
            <person name="Young N."/>
            <person name="Fitzgerald M."/>
            <person name="Haas B.J."/>
            <person name="Zeng Q."/>
            <person name="Young S."/>
            <person name="Adiconis X."/>
            <person name="Fan L."/>
            <person name="Levin J.Z."/>
            <person name="Mitchell T.K."/>
            <person name="Okubara P.A."/>
            <person name="Farman M.L."/>
            <person name="Kohn L.M."/>
            <person name="Birren B."/>
            <person name="Ma L.-J."/>
            <person name="Dean R.A."/>
        </authorList>
    </citation>
    <scope>NUCLEOTIDE SEQUENCE</scope>
    <source>
        <strain evidence="4">R3-111a-1</strain>
    </source>
</reference>